<dbReference type="Gene3D" id="2.20.230.10">
    <property type="entry name" value="Resuscitation-promoting factor rpfb"/>
    <property type="match status" value="1"/>
</dbReference>
<feature type="domain" description="G5" evidence="9">
    <location>
        <begin position="774"/>
        <end position="853"/>
    </location>
</feature>
<evidence type="ECO:0000256" key="7">
    <source>
        <dbReference type="SAM" id="SignalP"/>
    </source>
</evidence>
<feature type="coiled-coil region" evidence="5">
    <location>
        <begin position="571"/>
        <end position="629"/>
    </location>
</feature>
<evidence type="ECO:0000256" key="5">
    <source>
        <dbReference type="SAM" id="Coils"/>
    </source>
</evidence>
<dbReference type="OrthoDB" id="2205263at2"/>
<dbReference type="PROSITE" id="PS51109">
    <property type="entry name" value="G5"/>
    <property type="match status" value="1"/>
</dbReference>
<dbReference type="InterPro" id="IPR011098">
    <property type="entry name" value="G5_dom"/>
</dbReference>
<keyword evidence="3 7" id="KW-0732">Signal</keyword>
<dbReference type="NCBIfam" id="TIGR04320">
    <property type="entry name" value="Surf_Exclu_PgrA"/>
    <property type="match status" value="1"/>
</dbReference>
<evidence type="ECO:0000313" key="10">
    <source>
        <dbReference type="EMBL" id="TII00293.1"/>
    </source>
</evidence>
<feature type="coiled-coil region" evidence="5">
    <location>
        <begin position="665"/>
        <end position="751"/>
    </location>
</feature>
<protein>
    <submittedName>
        <fullName evidence="10">SEC10/PgrA surface exclusion domain-containing protein</fullName>
    </submittedName>
</protein>
<dbReference type="Proteomes" id="UP000305165">
    <property type="component" value="Unassembled WGS sequence"/>
</dbReference>
<keyword evidence="6" id="KW-1133">Transmembrane helix</keyword>
<evidence type="ECO:0000256" key="3">
    <source>
        <dbReference type="ARBA" id="ARBA00022729"/>
    </source>
</evidence>
<sequence>MKRKLKISSVVASTLLASLATPVLAEEVATPADTETSNATIQVTPTVTAEDVRIATSTANEAKTNFDKQTEVVAQAQDAVASAETATSTAKANVVEAASTAVSATPEAVQAAEQAVLDAQEEVQSSKASVSAANENIALASKAVDAQASVVANAEKQASVAAAEKTSAEAGVAMAQEAVNSATTTVSVAETVAKSKTEAVATANETLQSAQAALESAQAADQETSMAIAKLNTDKGVVETKISSAQAEVNALQSATNAEVFVTDAIFTLSAEYVAALKQREIYMGDPAKAEGTNEIDLTNPAHQSNDALLKSLGKTLSAMNQYTSTDGREVNIWNLTESQQKEINFFALDIVNQIRTAFGNAPIDTTQGMLDFANEVAKKRSKTDTGDAGHQYSVINDAADKYGLSAHPNRTTDQNQSDIVVMEDMYSEVRAVQYDVNRPPMITMGALKSYIYEGFKTLMFNNVYQNSKQTRNWELSLSTAGGYYRTNSKYVGTSVSASISKPTAYTNKYNETTYFSHFTLFLHTFQTNGESTDPFDMNKIVDSSKFDATVLKNEVDQEALAKYNKAVQTLTVAQTELATINQQLQELSTKSSDVATALAKVSSAETALNTAKAEEAQAKVTLQSAQAKLTTVENSLLLAQESLVTATESDRLAKDNLATEKALLASLQSILASLKQTLSLIEQEVSAKEVAVIEAEKRLTALLNAKANLVTAQEQYDAALANKEQLDQVLRLAVEKLVELERVNAIAQDNLARILVTYNEQNPVSSTGNELPLKHFLPEAKIEIKEIQFETIYEDDPSLPAGQERLVQEGKNGQVQVLAVPVRNVDGTYSYQLTEILVNEKVNRLVKRGTRVNEGSAVVVVPSAKQPVSTTPRTIVTNSASTLPTTGEKFSVGSLIGIGLLSAIFYIGKRRRNEN</sequence>
<evidence type="ECO:0000259" key="8">
    <source>
        <dbReference type="PROSITE" id="PS50847"/>
    </source>
</evidence>
<dbReference type="InterPro" id="IPR027607">
    <property type="entry name" value="Surf_Exclu_SEC10/PgrA"/>
</dbReference>
<evidence type="ECO:0000256" key="2">
    <source>
        <dbReference type="ARBA" id="ARBA00022525"/>
    </source>
</evidence>
<evidence type="ECO:0000313" key="12">
    <source>
        <dbReference type="Proteomes" id="UP000305165"/>
    </source>
</evidence>
<dbReference type="EMBL" id="SSXO01000001">
    <property type="protein sequence ID" value="TII00811.1"/>
    <property type="molecule type" value="Genomic_DNA"/>
</dbReference>
<organism evidence="10 12">
    <name type="scientific">Streptococcus suis</name>
    <dbReference type="NCBI Taxonomy" id="1307"/>
    <lineage>
        <taxon>Bacteria</taxon>
        <taxon>Bacillati</taxon>
        <taxon>Bacillota</taxon>
        <taxon>Bacilli</taxon>
        <taxon>Lactobacillales</taxon>
        <taxon>Streptococcaceae</taxon>
        <taxon>Streptococcus</taxon>
    </lineage>
</organism>
<keyword evidence="2" id="KW-0964">Secreted</keyword>
<evidence type="ECO:0000256" key="6">
    <source>
        <dbReference type="SAM" id="Phobius"/>
    </source>
</evidence>
<proteinExistence type="predicted"/>
<accession>A0A4T2GN09</accession>
<dbReference type="EMBL" id="SSXO01000002">
    <property type="protein sequence ID" value="TII00293.1"/>
    <property type="molecule type" value="Genomic_DNA"/>
</dbReference>
<dbReference type="AlphaFoldDB" id="A0A4T2GN09"/>
<gene>
    <name evidence="11" type="ORF">FAJ39_00285</name>
    <name evidence="10" type="ORF">FAJ39_04305</name>
</gene>
<feature type="domain" description="Gram-positive cocci surface proteins LPxTG" evidence="8">
    <location>
        <begin position="884"/>
        <end position="916"/>
    </location>
</feature>
<keyword evidence="4" id="KW-0572">Peptidoglycan-anchor</keyword>
<evidence type="ECO:0000256" key="4">
    <source>
        <dbReference type="ARBA" id="ARBA00023088"/>
    </source>
</evidence>
<name>A0A4T2GN09_STRSU</name>
<evidence type="ECO:0000256" key="1">
    <source>
        <dbReference type="ARBA" id="ARBA00022512"/>
    </source>
</evidence>
<dbReference type="InterPro" id="IPR019931">
    <property type="entry name" value="LPXTG_anchor"/>
</dbReference>
<keyword evidence="6" id="KW-0812">Transmembrane</keyword>
<dbReference type="Pfam" id="PF07501">
    <property type="entry name" value="G5"/>
    <property type="match status" value="1"/>
</dbReference>
<evidence type="ECO:0000259" key="9">
    <source>
        <dbReference type="PROSITE" id="PS51109"/>
    </source>
</evidence>
<keyword evidence="6" id="KW-0472">Membrane</keyword>
<evidence type="ECO:0000313" key="11">
    <source>
        <dbReference type="EMBL" id="TII00811.1"/>
    </source>
</evidence>
<reference evidence="10 12" key="1">
    <citation type="submission" date="2019-04" db="EMBL/GenBank/DDBJ databases">
        <title>Genome analysis of Streptococcus suis strain WUSS424.</title>
        <authorList>
            <person name="Chen H."/>
            <person name="Gao X."/>
            <person name="Wu Z."/>
        </authorList>
    </citation>
    <scope>NUCLEOTIDE SEQUENCE [LARGE SCALE GENOMIC DNA]</scope>
    <source>
        <strain evidence="10 12">WUSS424</strain>
    </source>
</reference>
<comment type="caution">
    <text evidence="10">The sequence shown here is derived from an EMBL/GenBank/DDBJ whole genome shotgun (WGS) entry which is preliminary data.</text>
</comment>
<keyword evidence="1" id="KW-0134">Cell wall</keyword>
<dbReference type="SMART" id="SM01208">
    <property type="entry name" value="G5"/>
    <property type="match status" value="1"/>
</dbReference>
<dbReference type="PROSITE" id="PS50847">
    <property type="entry name" value="GRAM_POS_ANCHORING"/>
    <property type="match status" value="1"/>
</dbReference>
<feature type="chain" id="PRO_5036123925" evidence="7">
    <location>
        <begin position="26"/>
        <end position="916"/>
    </location>
</feature>
<feature type="transmembrane region" description="Helical" evidence="6">
    <location>
        <begin position="891"/>
        <end position="909"/>
    </location>
</feature>
<feature type="signal peptide" evidence="7">
    <location>
        <begin position="1"/>
        <end position="25"/>
    </location>
</feature>
<dbReference type="NCBIfam" id="TIGR01167">
    <property type="entry name" value="LPXTG_anchor"/>
    <property type="match status" value="1"/>
</dbReference>
<keyword evidence="5" id="KW-0175">Coiled coil</keyword>